<dbReference type="AlphaFoldDB" id="A0A1F7XZ76"/>
<evidence type="ECO:0000313" key="3">
    <source>
        <dbReference type="EMBL" id="OGM20341.1"/>
    </source>
</evidence>
<organism evidence="3 4">
    <name type="scientific">Candidatus Woesebacteria bacterium RIFCSPHIGHO2_01_FULL_38_9</name>
    <dbReference type="NCBI Taxonomy" id="1802492"/>
    <lineage>
        <taxon>Bacteria</taxon>
        <taxon>Candidatus Woeseibacteriota</taxon>
    </lineage>
</organism>
<protein>
    <recommendedName>
        <fullName evidence="5">DUF3566 domain-containing protein</fullName>
    </recommendedName>
</protein>
<evidence type="ECO:0008006" key="5">
    <source>
        <dbReference type="Google" id="ProtNLM"/>
    </source>
</evidence>
<evidence type="ECO:0000256" key="2">
    <source>
        <dbReference type="SAM" id="Phobius"/>
    </source>
</evidence>
<keyword evidence="2" id="KW-1133">Transmembrane helix</keyword>
<name>A0A1F7XZ76_9BACT</name>
<proteinExistence type="predicted"/>
<evidence type="ECO:0000256" key="1">
    <source>
        <dbReference type="SAM" id="MobiDB-lite"/>
    </source>
</evidence>
<accession>A0A1F7XZ76</accession>
<comment type="caution">
    <text evidence="3">The sequence shown here is derived from an EMBL/GenBank/DDBJ whole genome shotgun (WGS) entry which is preliminary data.</text>
</comment>
<feature type="transmembrane region" description="Helical" evidence="2">
    <location>
        <begin position="50"/>
        <end position="78"/>
    </location>
</feature>
<feature type="transmembrane region" description="Helical" evidence="2">
    <location>
        <begin position="12"/>
        <end position="38"/>
    </location>
</feature>
<sequence>MAQIKRIGVKQTAKVVAIFYFAITLPIFIPLFVISLLIGGFTNSGNFGMFGAIFGGIFMLVLPFLYAILGGVMVAISAATYNFIAKRFGGIEVEIENETATKDVITPNTPDPTKPVLNKTPWR</sequence>
<keyword evidence="2" id="KW-0472">Membrane</keyword>
<dbReference type="EMBL" id="MGGE01000044">
    <property type="protein sequence ID" value="OGM20341.1"/>
    <property type="molecule type" value="Genomic_DNA"/>
</dbReference>
<reference evidence="3 4" key="1">
    <citation type="journal article" date="2016" name="Nat. Commun.">
        <title>Thousands of microbial genomes shed light on interconnected biogeochemical processes in an aquifer system.</title>
        <authorList>
            <person name="Anantharaman K."/>
            <person name="Brown C.T."/>
            <person name="Hug L.A."/>
            <person name="Sharon I."/>
            <person name="Castelle C.J."/>
            <person name="Probst A.J."/>
            <person name="Thomas B.C."/>
            <person name="Singh A."/>
            <person name="Wilkins M.J."/>
            <person name="Karaoz U."/>
            <person name="Brodie E.L."/>
            <person name="Williams K.H."/>
            <person name="Hubbard S.S."/>
            <person name="Banfield J.F."/>
        </authorList>
    </citation>
    <scope>NUCLEOTIDE SEQUENCE [LARGE SCALE GENOMIC DNA]</scope>
</reference>
<dbReference type="Proteomes" id="UP000178419">
    <property type="component" value="Unassembled WGS sequence"/>
</dbReference>
<gene>
    <name evidence="3" type="ORF">A2714_04825</name>
</gene>
<keyword evidence="2" id="KW-0812">Transmembrane</keyword>
<evidence type="ECO:0000313" key="4">
    <source>
        <dbReference type="Proteomes" id="UP000178419"/>
    </source>
</evidence>
<feature type="region of interest" description="Disordered" evidence="1">
    <location>
        <begin position="102"/>
        <end position="123"/>
    </location>
</feature>